<reference evidence="5 6" key="1">
    <citation type="journal article" date="2018" name="G3 (Bethesda)">
        <title>A High-Quality Reference Genome for the Invasive Mosquitofish Gambusia affinis Using a Chicago Library.</title>
        <authorList>
            <person name="Hoffberg S.L."/>
            <person name="Troendle N.J."/>
            <person name="Glenn T.C."/>
            <person name="Mahmud O."/>
            <person name="Louha S."/>
            <person name="Chalopin D."/>
            <person name="Bennetzen J.L."/>
            <person name="Mauricio R."/>
        </authorList>
    </citation>
    <scope>NUCLEOTIDE SEQUENCE [LARGE SCALE GENOMIC DNA]</scope>
    <source>
        <strain evidence="5">NE01/NJP1002.9</strain>
        <tissue evidence="5">Muscle</tissue>
    </source>
</reference>
<dbReference type="InterPro" id="IPR012677">
    <property type="entry name" value="Nucleotide-bd_a/b_plait_sf"/>
</dbReference>
<keyword evidence="6" id="KW-1185">Reference proteome</keyword>
<dbReference type="GO" id="GO:0003723">
    <property type="term" value="F:RNA binding"/>
    <property type="evidence" value="ECO:0007669"/>
    <property type="project" value="UniProtKB-UniRule"/>
</dbReference>
<name>A0A315V1G1_GAMAF</name>
<dbReference type="Gene3D" id="3.30.70.330">
    <property type="match status" value="3"/>
</dbReference>
<dbReference type="EMBL" id="NHOQ01002408">
    <property type="protein sequence ID" value="PWA17084.1"/>
    <property type="molecule type" value="Genomic_DNA"/>
</dbReference>
<dbReference type="SMART" id="SM00360">
    <property type="entry name" value="RRM"/>
    <property type="match status" value="3"/>
</dbReference>
<dbReference type="CDD" id="cd12504">
    <property type="entry name" value="RRM2_hnRNPH_CRSF1_like"/>
    <property type="match status" value="1"/>
</dbReference>
<dbReference type="SUPFAM" id="SSF54928">
    <property type="entry name" value="RNA-binding domain, RBD"/>
    <property type="match status" value="3"/>
</dbReference>
<dbReference type="InterPro" id="IPR050666">
    <property type="entry name" value="ESRP"/>
</dbReference>
<dbReference type="Proteomes" id="UP000250572">
    <property type="component" value="Unassembled WGS sequence"/>
</dbReference>
<evidence type="ECO:0000256" key="2">
    <source>
        <dbReference type="ARBA" id="ARBA00022884"/>
    </source>
</evidence>
<evidence type="ECO:0000313" key="6">
    <source>
        <dbReference type="Proteomes" id="UP000250572"/>
    </source>
</evidence>
<proteinExistence type="predicted"/>
<dbReference type="Pfam" id="PF00076">
    <property type="entry name" value="RRM_1"/>
    <property type="match status" value="2"/>
</dbReference>
<dbReference type="InterPro" id="IPR000504">
    <property type="entry name" value="RRM_dom"/>
</dbReference>
<gene>
    <name evidence="5" type="ORF">CCH79_00013237</name>
</gene>
<feature type="domain" description="RRM" evidence="4">
    <location>
        <begin position="266"/>
        <end position="343"/>
    </location>
</feature>
<evidence type="ECO:0000256" key="1">
    <source>
        <dbReference type="ARBA" id="ARBA00022737"/>
    </source>
</evidence>
<dbReference type="CDD" id="cd12503">
    <property type="entry name" value="RRM1_hnRNPH_GRSF1_like"/>
    <property type="match status" value="1"/>
</dbReference>
<dbReference type="PROSITE" id="PS50102">
    <property type="entry name" value="RRM"/>
    <property type="match status" value="1"/>
</dbReference>
<dbReference type="PANTHER" id="PTHR13976">
    <property type="entry name" value="HETEROGENEOUS NUCLEAR RIBONUCLEOPROTEIN-RELATED"/>
    <property type="match status" value="1"/>
</dbReference>
<organism evidence="5 6">
    <name type="scientific">Gambusia affinis</name>
    <name type="common">Western mosquitofish</name>
    <name type="synonym">Heterandria affinis</name>
    <dbReference type="NCBI Taxonomy" id="33528"/>
    <lineage>
        <taxon>Eukaryota</taxon>
        <taxon>Metazoa</taxon>
        <taxon>Chordata</taxon>
        <taxon>Craniata</taxon>
        <taxon>Vertebrata</taxon>
        <taxon>Euteleostomi</taxon>
        <taxon>Actinopterygii</taxon>
        <taxon>Neopterygii</taxon>
        <taxon>Teleostei</taxon>
        <taxon>Neoteleostei</taxon>
        <taxon>Acanthomorphata</taxon>
        <taxon>Ovalentaria</taxon>
        <taxon>Atherinomorphae</taxon>
        <taxon>Cyprinodontiformes</taxon>
        <taxon>Poeciliidae</taxon>
        <taxon>Poeciliinae</taxon>
        <taxon>Gambusia</taxon>
    </lineage>
</organism>
<keyword evidence="1" id="KW-0677">Repeat</keyword>
<dbReference type="STRING" id="33528.ENSGAFP00000006596"/>
<evidence type="ECO:0000313" key="5">
    <source>
        <dbReference type="EMBL" id="PWA17084.1"/>
    </source>
</evidence>
<accession>A0A315V1G1</accession>
<dbReference type="InterPro" id="IPR035979">
    <property type="entry name" value="RBD_domain_sf"/>
</dbReference>
<keyword evidence="2 3" id="KW-0694">RNA-binding</keyword>
<dbReference type="AlphaFoldDB" id="A0A315V1G1"/>
<comment type="caution">
    <text evidence="5">The sequence shown here is derived from an EMBL/GenBank/DDBJ whole genome shotgun (WGS) entry which is preliminary data.</text>
</comment>
<protein>
    <recommendedName>
        <fullName evidence="4">RRM domain-containing protein</fullName>
    </recommendedName>
</protein>
<sequence length="505" mass="56846">MCCIRRRSDCSWVCSEVEAFQCGVERVFFSFPLALVRSDHTAAELSQAGSSQGEEPIGEAAAGNKGAALGKMSANCKSLLSLLQRCVAVRQLPVTAANKTRSSVLSGVWWSHIQQRAWISGRTTVRHLQPDLRIIQHRFCTKAGSPCEEEYPPLPDYQTNSQPQTKEVYLVQVKGLLWSCTAQDLLHFFSDCRIRDGENGIHLSLDRLGRPSGRAFIEMEHEEDVRKALEKHRQYLGPRYVEVYEVTNSDAEEILQKSAEVRGEDDVVLLRGLPYSCSEDDIARFFSGFNIAENGITMVTNYRGRTSGQAYVQFSSQEEAKRALQKDRELIGHRYIEVFPSTREDIQSALRKMRTIPNPNPPQYANWRPAPDSQTNYRAASHQMSQAPTHYIHMRGLPFHVTGEDIVKFFSPLVVSKILVEFGPSGRPSGEADVFFRCHRDALDAMSRDRMNMGRSFNKATVSCSLYLCPQEGVVLLTQGANLLHLRLQTLNFVSKVLLEEPVGL</sequence>
<evidence type="ECO:0000256" key="3">
    <source>
        <dbReference type="PROSITE-ProRule" id="PRU00176"/>
    </source>
</evidence>
<evidence type="ECO:0000259" key="4">
    <source>
        <dbReference type="PROSITE" id="PS50102"/>
    </source>
</evidence>